<feature type="non-terminal residue" evidence="1">
    <location>
        <position position="46"/>
    </location>
</feature>
<organism evidence="1 2">
    <name type="scientific">Tamlana crocina</name>
    <dbReference type="NCBI Taxonomy" id="393006"/>
    <lineage>
        <taxon>Bacteria</taxon>
        <taxon>Pseudomonadati</taxon>
        <taxon>Bacteroidota</taxon>
        <taxon>Flavobacteriia</taxon>
        <taxon>Flavobacteriales</taxon>
        <taxon>Flavobacteriaceae</taxon>
        <taxon>Tamlana</taxon>
    </lineage>
</organism>
<protein>
    <submittedName>
        <fullName evidence="1">Type I restriction enzyme HsdR N-terminal domain-containing protein</fullName>
    </submittedName>
</protein>
<dbReference type="EMBL" id="JAAVJS010000241">
    <property type="protein sequence ID" value="NJX17080.1"/>
    <property type="molecule type" value="Genomic_DNA"/>
</dbReference>
<keyword evidence="2" id="KW-1185">Reference proteome</keyword>
<proteinExistence type="predicted"/>
<comment type="caution">
    <text evidence="1">The sequence shown here is derived from an EMBL/GenBank/DDBJ whole genome shotgun (WGS) entry which is preliminary data.</text>
</comment>
<accession>A0ABX1DFH0</accession>
<evidence type="ECO:0000313" key="2">
    <source>
        <dbReference type="Proteomes" id="UP000760545"/>
    </source>
</evidence>
<reference evidence="1 2" key="1">
    <citation type="submission" date="2020-03" db="EMBL/GenBank/DDBJ databases">
        <title>Tamlana sp. nov, isolated from XXX.</title>
        <authorList>
            <person name="Cao W.R."/>
        </authorList>
    </citation>
    <scope>NUCLEOTIDE SEQUENCE [LARGE SCALE GENOMIC DNA]</scope>
    <source>
        <strain evidence="1 2">HST1-43</strain>
    </source>
</reference>
<gene>
    <name evidence="1" type="ORF">HC176_16525</name>
</gene>
<name>A0ABX1DFH0_9FLAO</name>
<dbReference type="Proteomes" id="UP000760545">
    <property type="component" value="Unassembled WGS sequence"/>
</dbReference>
<evidence type="ECO:0000313" key="1">
    <source>
        <dbReference type="EMBL" id="NJX17080.1"/>
    </source>
</evidence>
<sequence>MHELNFPRYSFRFKNRENKIAVFDELRKKFVLLTPEEWVRQHVVHF</sequence>